<name>A0A0C3LBX4_9AGAM</name>
<keyword evidence="3" id="KW-1185">Reference proteome</keyword>
<dbReference type="Proteomes" id="UP000054248">
    <property type="component" value="Unassembled WGS sequence"/>
</dbReference>
<feature type="compositionally biased region" description="Low complexity" evidence="1">
    <location>
        <begin position="28"/>
        <end position="44"/>
    </location>
</feature>
<gene>
    <name evidence="2" type="ORF">M407DRAFT_83341</name>
</gene>
<organism evidence="2 3">
    <name type="scientific">Tulasnella calospora MUT 4182</name>
    <dbReference type="NCBI Taxonomy" id="1051891"/>
    <lineage>
        <taxon>Eukaryota</taxon>
        <taxon>Fungi</taxon>
        <taxon>Dikarya</taxon>
        <taxon>Basidiomycota</taxon>
        <taxon>Agaricomycotina</taxon>
        <taxon>Agaricomycetes</taxon>
        <taxon>Cantharellales</taxon>
        <taxon>Tulasnellaceae</taxon>
        <taxon>Tulasnella</taxon>
    </lineage>
</organism>
<evidence type="ECO:0000256" key="1">
    <source>
        <dbReference type="SAM" id="MobiDB-lite"/>
    </source>
</evidence>
<dbReference type="OrthoDB" id="448399at2759"/>
<reference evidence="3" key="2">
    <citation type="submission" date="2015-01" db="EMBL/GenBank/DDBJ databases">
        <title>Evolutionary Origins and Diversification of the Mycorrhizal Mutualists.</title>
        <authorList>
            <consortium name="DOE Joint Genome Institute"/>
            <consortium name="Mycorrhizal Genomics Consortium"/>
            <person name="Kohler A."/>
            <person name="Kuo A."/>
            <person name="Nagy L.G."/>
            <person name="Floudas D."/>
            <person name="Copeland A."/>
            <person name="Barry K.W."/>
            <person name="Cichocki N."/>
            <person name="Veneault-Fourrey C."/>
            <person name="LaButti K."/>
            <person name="Lindquist E.A."/>
            <person name="Lipzen A."/>
            <person name="Lundell T."/>
            <person name="Morin E."/>
            <person name="Murat C."/>
            <person name="Riley R."/>
            <person name="Ohm R."/>
            <person name="Sun H."/>
            <person name="Tunlid A."/>
            <person name="Henrissat B."/>
            <person name="Grigoriev I.V."/>
            <person name="Hibbett D.S."/>
            <person name="Martin F."/>
        </authorList>
    </citation>
    <scope>NUCLEOTIDE SEQUENCE [LARGE SCALE GENOMIC DNA]</scope>
    <source>
        <strain evidence="3">MUT 4182</strain>
    </source>
</reference>
<evidence type="ECO:0000313" key="3">
    <source>
        <dbReference type="Proteomes" id="UP000054248"/>
    </source>
</evidence>
<feature type="non-terminal residue" evidence="2">
    <location>
        <position position="98"/>
    </location>
</feature>
<reference evidence="2 3" key="1">
    <citation type="submission" date="2014-04" db="EMBL/GenBank/DDBJ databases">
        <authorList>
            <consortium name="DOE Joint Genome Institute"/>
            <person name="Kuo A."/>
            <person name="Girlanda M."/>
            <person name="Perotto S."/>
            <person name="Kohler A."/>
            <person name="Nagy L.G."/>
            <person name="Floudas D."/>
            <person name="Copeland A."/>
            <person name="Barry K.W."/>
            <person name="Cichocki N."/>
            <person name="Veneault-Fourrey C."/>
            <person name="LaButti K."/>
            <person name="Lindquist E.A."/>
            <person name="Lipzen A."/>
            <person name="Lundell T."/>
            <person name="Morin E."/>
            <person name="Murat C."/>
            <person name="Sun H."/>
            <person name="Tunlid A."/>
            <person name="Henrissat B."/>
            <person name="Grigoriev I.V."/>
            <person name="Hibbett D.S."/>
            <person name="Martin F."/>
            <person name="Nordberg H.P."/>
            <person name="Cantor M.N."/>
            <person name="Hua S.X."/>
        </authorList>
    </citation>
    <scope>NUCLEOTIDE SEQUENCE [LARGE SCALE GENOMIC DNA]</scope>
    <source>
        <strain evidence="2 3">MUT 4182</strain>
    </source>
</reference>
<dbReference type="STRING" id="1051891.A0A0C3LBX4"/>
<feature type="region of interest" description="Disordered" evidence="1">
    <location>
        <begin position="24"/>
        <end position="44"/>
    </location>
</feature>
<dbReference type="AlphaFoldDB" id="A0A0C3LBX4"/>
<sequence length="98" mass="10410">MVPQVLPLPALPPHLLPARQAHHPFLLPTPANTGTTSPTANSNANNQLLATLTNILAPSGLRLSQGGRVRNVCPDASNPILMFWPDNEPLPALGQCRP</sequence>
<dbReference type="EMBL" id="KN823247">
    <property type="protein sequence ID" value="KIO18997.1"/>
    <property type="molecule type" value="Genomic_DNA"/>
</dbReference>
<dbReference type="HOGENOM" id="CLU_2339359_0_0_1"/>
<proteinExistence type="predicted"/>
<evidence type="ECO:0000313" key="2">
    <source>
        <dbReference type="EMBL" id="KIO18997.1"/>
    </source>
</evidence>
<accession>A0A0C3LBX4</accession>
<protein>
    <submittedName>
        <fullName evidence="2">Uncharacterized protein</fullName>
    </submittedName>
</protein>